<dbReference type="Proteomes" id="UP000736787">
    <property type="component" value="Unassembled WGS sequence"/>
</dbReference>
<gene>
    <name evidence="2" type="ORF">PC117_g11547</name>
</gene>
<dbReference type="EMBL" id="RCMK01000301">
    <property type="protein sequence ID" value="KAG2937740.1"/>
    <property type="molecule type" value="Genomic_DNA"/>
</dbReference>
<sequence>MALSGLVSFLCKSLFISQSTVNNRGSVASDLVLAKLLSKDNFFAVNSFPILSLGSFEDEALVTVYRDDPVAGATLISHFDVSFTNKVSLSLSGSSNSFNLLEFSFSQPVSTSKASVNRSVPASKNGTNNIEEATINSEKTSTNYYDVTLHEEPEESAVPEESVEPESVTASQIVKTVALSAKTVEDLFGPESEESEDDGERTQHIEGPNPENEVRLSQIDTSLALSANTIDVILRGGMSGEEEEVARVLFRSMGRPASPLLAILLVHPTRGKVMPPPSLLLH</sequence>
<dbReference type="VEuPathDB" id="FungiDB:PC110_g13115"/>
<feature type="region of interest" description="Disordered" evidence="1">
    <location>
        <begin position="185"/>
        <end position="212"/>
    </location>
</feature>
<evidence type="ECO:0000256" key="1">
    <source>
        <dbReference type="SAM" id="MobiDB-lite"/>
    </source>
</evidence>
<protein>
    <submittedName>
        <fullName evidence="2">Uncharacterized protein</fullName>
    </submittedName>
</protein>
<proteinExistence type="predicted"/>
<accession>A0A8T1DCJ8</accession>
<organism evidence="2 3">
    <name type="scientific">Phytophthora cactorum</name>
    <dbReference type="NCBI Taxonomy" id="29920"/>
    <lineage>
        <taxon>Eukaryota</taxon>
        <taxon>Sar</taxon>
        <taxon>Stramenopiles</taxon>
        <taxon>Oomycota</taxon>
        <taxon>Peronosporomycetes</taxon>
        <taxon>Peronosporales</taxon>
        <taxon>Peronosporaceae</taxon>
        <taxon>Phytophthora</taxon>
    </lineage>
</organism>
<reference evidence="2" key="1">
    <citation type="submission" date="2018-10" db="EMBL/GenBank/DDBJ databases">
        <title>Effector identification in a new, highly contiguous assembly of the strawberry crown rot pathogen Phytophthora cactorum.</title>
        <authorList>
            <person name="Armitage A.D."/>
            <person name="Nellist C.F."/>
            <person name="Bates H."/>
            <person name="Vickerstaff R.J."/>
            <person name="Harrison R.J."/>
        </authorList>
    </citation>
    <scope>NUCLEOTIDE SEQUENCE</scope>
    <source>
        <strain evidence="2">4040</strain>
    </source>
</reference>
<dbReference type="AlphaFoldDB" id="A0A8T1DCJ8"/>
<name>A0A8T1DCJ8_9STRA</name>
<evidence type="ECO:0000313" key="3">
    <source>
        <dbReference type="Proteomes" id="UP000736787"/>
    </source>
</evidence>
<comment type="caution">
    <text evidence="2">The sequence shown here is derived from an EMBL/GenBank/DDBJ whole genome shotgun (WGS) entry which is preliminary data.</text>
</comment>
<evidence type="ECO:0000313" key="2">
    <source>
        <dbReference type="EMBL" id="KAG2937740.1"/>
    </source>
</evidence>